<feature type="region of interest" description="Disordered" evidence="1">
    <location>
        <begin position="132"/>
        <end position="153"/>
    </location>
</feature>
<name>A0A9W6CX40_XANFL</name>
<keyword evidence="5" id="KW-1185">Reference proteome</keyword>
<protein>
    <submittedName>
        <fullName evidence="2">Uncharacterized protein</fullName>
    </submittedName>
</protein>
<dbReference type="Proteomes" id="UP001245370">
    <property type="component" value="Unassembled WGS sequence"/>
</dbReference>
<evidence type="ECO:0000313" key="5">
    <source>
        <dbReference type="Proteomes" id="UP001245370"/>
    </source>
</evidence>
<evidence type="ECO:0000313" key="4">
    <source>
        <dbReference type="Proteomes" id="UP001144397"/>
    </source>
</evidence>
<sequence length="153" mass="15935">MLVASEFASSSLDDIKAALAGGTLTFYSVARPVNADHPVDRSGKLAAFTFATPAFATPSEDGSEVPSFVDAAVKAGEVGTPGFARAVTADGKTVADFSVGPGTREIKLAEVSCSPGAPVKVVKFTFNPEGGWPERPDYYDAHPRPGYSLPKVR</sequence>
<reference evidence="2" key="1">
    <citation type="submission" date="2022-12" db="EMBL/GenBank/DDBJ databases">
        <title>Reference genome sequencing for broad-spectrum identification of bacterial and archaeal isolates by mass spectrometry.</title>
        <authorList>
            <person name="Sekiguchi Y."/>
            <person name="Tourlousse D.M."/>
        </authorList>
    </citation>
    <scope>NUCLEOTIDE SEQUENCE</scope>
    <source>
        <strain evidence="2">301</strain>
    </source>
</reference>
<comment type="caution">
    <text evidence="2">The sequence shown here is derived from an EMBL/GenBank/DDBJ whole genome shotgun (WGS) entry which is preliminary data.</text>
</comment>
<feature type="compositionally biased region" description="Basic and acidic residues" evidence="1">
    <location>
        <begin position="132"/>
        <end position="143"/>
    </location>
</feature>
<proteinExistence type="predicted"/>
<dbReference type="EMBL" id="JAVDPY010000017">
    <property type="protein sequence ID" value="MDR6336782.1"/>
    <property type="molecule type" value="Genomic_DNA"/>
</dbReference>
<dbReference type="AlphaFoldDB" id="A0A9W6CX40"/>
<evidence type="ECO:0000313" key="2">
    <source>
        <dbReference type="EMBL" id="GLI25478.1"/>
    </source>
</evidence>
<evidence type="ECO:0000313" key="3">
    <source>
        <dbReference type="EMBL" id="MDR6336782.1"/>
    </source>
</evidence>
<dbReference type="EMBL" id="BSDO01000017">
    <property type="protein sequence ID" value="GLI25478.1"/>
    <property type="molecule type" value="Genomic_DNA"/>
</dbReference>
<accession>A0A9W6CX40</accession>
<dbReference type="RefSeq" id="WP_169124966.1">
    <property type="nucleotide sequence ID" value="NZ_BSDO01000017.1"/>
</dbReference>
<organism evidence="2 4">
    <name type="scientific">Xanthobacter flavus</name>
    <dbReference type="NCBI Taxonomy" id="281"/>
    <lineage>
        <taxon>Bacteria</taxon>
        <taxon>Pseudomonadati</taxon>
        <taxon>Pseudomonadota</taxon>
        <taxon>Alphaproteobacteria</taxon>
        <taxon>Hyphomicrobiales</taxon>
        <taxon>Xanthobacteraceae</taxon>
        <taxon>Xanthobacter</taxon>
    </lineage>
</organism>
<dbReference type="Proteomes" id="UP001144397">
    <property type="component" value="Unassembled WGS sequence"/>
</dbReference>
<evidence type="ECO:0000256" key="1">
    <source>
        <dbReference type="SAM" id="MobiDB-lite"/>
    </source>
</evidence>
<dbReference type="GeneID" id="95765921"/>
<reference evidence="3 5" key="2">
    <citation type="submission" date="2023-07" db="EMBL/GenBank/DDBJ databases">
        <title>Genomic Encyclopedia of Type Strains, Phase IV (KMG-IV): sequencing the most valuable type-strain genomes for metagenomic binning, comparative biology and taxonomic classification.</title>
        <authorList>
            <person name="Goeker M."/>
        </authorList>
    </citation>
    <scope>NUCLEOTIDE SEQUENCE [LARGE SCALE GENOMIC DNA]</scope>
    <source>
        <strain evidence="3 5">DSM 338</strain>
    </source>
</reference>
<gene>
    <name evidence="3" type="ORF">GGQ86_005286</name>
    <name evidence="2" type="ORF">XFLAVUS301_51520</name>
</gene>